<dbReference type="SMART" id="SM00849">
    <property type="entry name" value="Lactamase_B"/>
    <property type="match status" value="1"/>
</dbReference>
<organism evidence="2">
    <name type="scientific">uncultured Desulfobacteraceae bacterium</name>
    <dbReference type="NCBI Taxonomy" id="218296"/>
    <lineage>
        <taxon>Bacteria</taxon>
        <taxon>Pseudomonadati</taxon>
        <taxon>Thermodesulfobacteriota</taxon>
        <taxon>Desulfobacteria</taxon>
        <taxon>Desulfobacterales</taxon>
        <taxon>Desulfobacteraceae</taxon>
        <taxon>environmental samples</taxon>
    </lineage>
</organism>
<dbReference type="GO" id="GO:0016787">
    <property type="term" value="F:hydrolase activity"/>
    <property type="evidence" value="ECO:0007669"/>
    <property type="project" value="UniProtKB-KW"/>
</dbReference>
<accession>A0A484HF93</accession>
<dbReference type="AlphaFoldDB" id="A0A484HF93"/>
<evidence type="ECO:0000313" key="2">
    <source>
        <dbReference type="EMBL" id="VEN73108.1"/>
    </source>
</evidence>
<dbReference type="Gene3D" id="3.60.15.10">
    <property type="entry name" value="Ribonuclease Z/Hydroxyacylglutathione hydrolase-like"/>
    <property type="match status" value="1"/>
</dbReference>
<gene>
    <name evidence="2" type="ORF">EPICR_120003</name>
</gene>
<dbReference type="InterPro" id="IPR001279">
    <property type="entry name" value="Metallo-B-lactamas"/>
</dbReference>
<dbReference type="PANTHER" id="PTHR47619:SF1">
    <property type="entry name" value="EXODEOXYRIBONUCLEASE WALJ"/>
    <property type="match status" value="1"/>
</dbReference>
<dbReference type="Pfam" id="PF12706">
    <property type="entry name" value="Lactamase_B_2"/>
    <property type="match status" value="1"/>
</dbReference>
<dbReference type="InterPro" id="IPR052533">
    <property type="entry name" value="WalJ/YycJ-like"/>
</dbReference>
<proteinExistence type="predicted"/>
<sequence>MTGRAPGEGGLSLCVLASGSRGNAVYISGRRASVLLDAGLSGIEIQRRLSSRGIDPADIDAIVVSHEHDDHIRGAGILSRRFDIPVYITPRTRRAAEGRLGRVHAFKPFETGRDFKIGDLTFQPFSISHDAEDPAGFAVSQNGAKIGIATDLGAATALVKERLKGCAALALEANHDPAMLMEGPYPWHIKQRIKGRTGHLSNAAARDLLEEIKHPGLRHVVLAHLSGTNNTASKALEEAAKALSDVDARLCAARQDLCGEMIRVTGGS</sequence>
<dbReference type="InterPro" id="IPR036866">
    <property type="entry name" value="RibonucZ/Hydroxyglut_hydro"/>
</dbReference>
<feature type="domain" description="Metallo-beta-lactamase" evidence="1">
    <location>
        <begin position="21"/>
        <end position="199"/>
    </location>
</feature>
<evidence type="ECO:0000259" key="1">
    <source>
        <dbReference type="SMART" id="SM00849"/>
    </source>
</evidence>
<dbReference type="PANTHER" id="PTHR47619">
    <property type="entry name" value="METALLO-HYDROLASE YYCJ-RELATED"/>
    <property type="match status" value="1"/>
</dbReference>
<protein>
    <submittedName>
        <fullName evidence="2">MBL fold metallo-hydrolase</fullName>
    </submittedName>
</protein>
<reference evidence="2" key="1">
    <citation type="submission" date="2019-01" db="EMBL/GenBank/DDBJ databases">
        <authorList>
            <consortium name="Genoscope - CEA"/>
            <person name="William W."/>
        </authorList>
    </citation>
    <scope>NUCLEOTIDE SEQUENCE</scope>
    <source>
        <strain evidence="2">CR-1</strain>
    </source>
</reference>
<name>A0A484HF93_9BACT</name>
<keyword evidence="2" id="KW-0378">Hydrolase</keyword>
<dbReference type="EMBL" id="CAACVI010000004">
    <property type="protein sequence ID" value="VEN73108.1"/>
    <property type="molecule type" value="Genomic_DNA"/>
</dbReference>
<dbReference type="SUPFAM" id="SSF56281">
    <property type="entry name" value="Metallo-hydrolase/oxidoreductase"/>
    <property type="match status" value="1"/>
</dbReference>